<feature type="compositionally biased region" description="Low complexity" evidence="1">
    <location>
        <begin position="8"/>
        <end position="21"/>
    </location>
</feature>
<dbReference type="SUPFAM" id="SSF51182">
    <property type="entry name" value="RmlC-like cupins"/>
    <property type="match status" value="1"/>
</dbReference>
<organism evidence="2 3">
    <name type="scientific">Pseudonocardia nematodicida</name>
    <dbReference type="NCBI Taxonomy" id="1206997"/>
    <lineage>
        <taxon>Bacteria</taxon>
        <taxon>Bacillati</taxon>
        <taxon>Actinomycetota</taxon>
        <taxon>Actinomycetes</taxon>
        <taxon>Pseudonocardiales</taxon>
        <taxon>Pseudonocardiaceae</taxon>
        <taxon>Pseudonocardia</taxon>
    </lineage>
</organism>
<gene>
    <name evidence="2" type="ORF">WIS52_25565</name>
</gene>
<feature type="region of interest" description="Disordered" evidence="1">
    <location>
        <begin position="1"/>
        <end position="21"/>
    </location>
</feature>
<proteinExistence type="predicted"/>
<dbReference type="InterPro" id="IPR014710">
    <property type="entry name" value="RmlC-like_jellyroll"/>
</dbReference>
<accession>A0ABV1KJ11</accession>
<dbReference type="Proteomes" id="UP001494902">
    <property type="component" value="Unassembled WGS sequence"/>
</dbReference>
<name>A0ABV1KJ11_9PSEU</name>
<dbReference type="Gene3D" id="2.60.120.10">
    <property type="entry name" value="Jelly Rolls"/>
    <property type="match status" value="1"/>
</dbReference>
<evidence type="ECO:0000313" key="2">
    <source>
        <dbReference type="EMBL" id="MEQ3553858.1"/>
    </source>
</evidence>
<keyword evidence="3" id="KW-1185">Reference proteome</keyword>
<evidence type="ECO:0000313" key="3">
    <source>
        <dbReference type="Proteomes" id="UP001494902"/>
    </source>
</evidence>
<sequence>MSYESNDPRSALASSPPAPARANIPAQYLDFSALPPDEISPLGSRTWWARAQNVVVGHSLVRAGEHLERAGQPDEYLVLFPDASAAAEVVWTGSGSDKARVTGRSVVVVPPGDSRIEVQADTSVVRLFSPRATDLAARCRNRCAYTEPDPNVAAFAPWPDPVDGFRIRVHPIDEFPYEQGRFGRIFRCSTIMVNVFDPDYGPRDTAHLSPHHHDDFEQVSLALDGRYTHHIRTPWTPDLAAWRADEHVEVGSPSVTVIPPPAVHTSNAVGQERNQLVDVFCPPRLDFSQRPGWVLAAEEYPVPGAAS</sequence>
<dbReference type="EMBL" id="JBEDNQ010000012">
    <property type="protein sequence ID" value="MEQ3553858.1"/>
    <property type="molecule type" value="Genomic_DNA"/>
</dbReference>
<comment type="caution">
    <text evidence="2">The sequence shown here is derived from an EMBL/GenBank/DDBJ whole genome shotgun (WGS) entry which is preliminary data.</text>
</comment>
<evidence type="ECO:0008006" key="4">
    <source>
        <dbReference type="Google" id="ProtNLM"/>
    </source>
</evidence>
<protein>
    <recommendedName>
        <fullName evidence="4">5-deoxy-glucuronate isomerase</fullName>
    </recommendedName>
</protein>
<dbReference type="InterPro" id="IPR011051">
    <property type="entry name" value="RmlC_Cupin_sf"/>
</dbReference>
<dbReference type="RefSeq" id="WP_349300932.1">
    <property type="nucleotide sequence ID" value="NZ_JBEDNQ010000012.1"/>
</dbReference>
<reference evidence="2 3" key="1">
    <citation type="submission" date="2024-03" db="EMBL/GenBank/DDBJ databases">
        <title>Draft genome sequence of Pseudonocardia nematodicida JCM 31783.</title>
        <authorList>
            <person name="Butdee W."/>
            <person name="Duangmal K."/>
        </authorList>
    </citation>
    <scope>NUCLEOTIDE SEQUENCE [LARGE SCALE GENOMIC DNA]</scope>
    <source>
        <strain evidence="2 3">JCM 31783</strain>
    </source>
</reference>
<evidence type="ECO:0000256" key="1">
    <source>
        <dbReference type="SAM" id="MobiDB-lite"/>
    </source>
</evidence>